<gene>
    <name evidence="1" type="ORF">LXD69_13825</name>
</gene>
<dbReference type="PANTHER" id="PTHR37841">
    <property type="entry name" value="GLR2918 PROTEIN"/>
    <property type="match status" value="1"/>
</dbReference>
<dbReference type="Proteomes" id="UP000830454">
    <property type="component" value="Chromosome"/>
</dbReference>
<evidence type="ECO:0000313" key="2">
    <source>
        <dbReference type="Proteomes" id="UP000830454"/>
    </source>
</evidence>
<dbReference type="InterPro" id="IPR032774">
    <property type="entry name" value="WG_beta_rep"/>
</dbReference>
<evidence type="ECO:0000313" key="1">
    <source>
        <dbReference type="EMBL" id="UOX33112.1"/>
    </source>
</evidence>
<name>A0ABY4HLL8_9FLAO</name>
<reference evidence="1" key="2">
    <citation type="submission" date="2022-04" db="EMBL/GenBank/DDBJ databases">
        <title>Complete Genome Sequence of Flavobacterium sediminilitoris YSM-43, Isolated from a Tidal Sediment.</title>
        <authorList>
            <person name="Lee P.A."/>
        </authorList>
    </citation>
    <scope>NUCLEOTIDE SEQUENCE</scope>
    <source>
        <strain evidence="1">YSM-43</strain>
    </source>
</reference>
<accession>A0ABY4HLL8</accession>
<proteinExistence type="predicted"/>
<dbReference type="PANTHER" id="PTHR37841:SF1">
    <property type="entry name" value="DUF3298 DOMAIN-CONTAINING PROTEIN"/>
    <property type="match status" value="1"/>
</dbReference>
<reference evidence="1" key="1">
    <citation type="submission" date="2021-12" db="EMBL/GenBank/DDBJ databases">
        <authorList>
            <person name="Cha I.-T."/>
            <person name="Lee K.-E."/>
            <person name="Park S.-J."/>
        </authorList>
    </citation>
    <scope>NUCLEOTIDE SEQUENCE</scope>
    <source>
        <strain evidence="1">YSM-43</strain>
    </source>
</reference>
<sequence length="811" mass="94244">MKKSIVFFFFIAFNLYAQVPHRPTMEVADEIGVKAPRESGNRYSIFRDKENKVGYKRNDTVIIKPIYDEIDFRQSVLVLRKDKKRGVANRNGEILIPITLDSVYVDYNTDAIIVCDKGKYGSFDDKGNSILPIKYPKIVYSNPVSNVSLVKNEKENTLDIYLFDKKTKYTSNAIFLFTNAMFFSHEGKYGLFIDGKQTLDFEYDAISIDGKPIGSSYTHLINKNKFVSQKKYLNIYIVEKDKKFGVNFQEKVIFPVELDKASYDNIRQIVQVEKGKLKGAYLVNSKKIIEPKYQNIYLDGTQYIELKENNKVGMFTYALDTVIPIAYDDIQIQGFNSGFKVMNNNKKGWFSRKGEEIIPIIYDDIEDFSLSNLKDVFSVKQDGKYGLINKKNEVLIPVQYEHIFDKSDLLFVVTPEPERKFGLYNSYGKEILPAVYDFITDTDIQKSKTILAVRNGKYTLVDEKLKIIFPDEIIEHSYLLDTNLLKTPPSIHDNAYLRLKNIKNRVGLFNEHTGKLEIPFEYDDIIQECIMDGKTLFLTLKKGKYGIIDNKNTVLIPNSYDNLDLTFQNYNEEYKIFPAQKKGKYGLIDNHNKVILPFQYEHIAKLSYDNLFKAKKDGKYSLIDEKGTILNAGPFDDIANFEEDETLTFYKGDMKVMNKKGIFTGLQGKMDIHEGYATFDILKEELIKALDSKEDDLLKTFANNIAPSKHLLFYINKSRPDKNDLLYLNIEDIKEKYFQNLLEFKYQKWNNYYKKSSLTKVVDYTIYSSGIVTNRRATDWAFGDSFLEKLLRNSLKVNGYWISTYFMYSRF</sequence>
<dbReference type="Pfam" id="PF14903">
    <property type="entry name" value="WG_beta_rep"/>
    <property type="match status" value="3"/>
</dbReference>
<keyword evidence="2" id="KW-1185">Reference proteome</keyword>
<dbReference type="EMBL" id="CP090145">
    <property type="protein sequence ID" value="UOX33112.1"/>
    <property type="molecule type" value="Genomic_DNA"/>
</dbReference>
<dbReference type="RefSeq" id="WP_246915833.1">
    <property type="nucleotide sequence ID" value="NZ_CP090145.1"/>
</dbReference>
<organism evidence="1 2">
    <name type="scientific">Flavobacterium sediminilitoris</name>
    <dbReference type="NCBI Taxonomy" id="2024526"/>
    <lineage>
        <taxon>Bacteria</taxon>
        <taxon>Pseudomonadati</taxon>
        <taxon>Bacteroidota</taxon>
        <taxon>Flavobacteriia</taxon>
        <taxon>Flavobacteriales</taxon>
        <taxon>Flavobacteriaceae</taxon>
        <taxon>Flavobacterium</taxon>
    </lineage>
</organism>
<protein>
    <submittedName>
        <fullName evidence="1">WG repeat-containing protein</fullName>
    </submittedName>
</protein>